<accession>A0A369MCN9</accession>
<feature type="transmembrane region" description="Helical" evidence="1">
    <location>
        <begin position="291"/>
        <end position="313"/>
    </location>
</feature>
<dbReference type="Pfam" id="PF04976">
    <property type="entry name" value="DmsC"/>
    <property type="match status" value="1"/>
</dbReference>
<dbReference type="GO" id="GO:0019645">
    <property type="term" value="P:anaerobic electron transport chain"/>
    <property type="evidence" value="ECO:0007669"/>
    <property type="project" value="InterPro"/>
</dbReference>
<evidence type="ECO:0000313" key="3">
    <source>
        <dbReference type="Proteomes" id="UP000253970"/>
    </source>
</evidence>
<dbReference type="InterPro" id="IPR007059">
    <property type="entry name" value="DmsC"/>
</dbReference>
<feature type="transmembrane region" description="Helical" evidence="1">
    <location>
        <begin position="149"/>
        <end position="174"/>
    </location>
</feature>
<evidence type="ECO:0000256" key="1">
    <source>
        <dbReference type="SAM" id="Phobius"/>
    </source>
</evidence>
<feature type="transmembrane region" description="Helical" evidence="1">
    <location>
        <begin position="117"/>
        <end position="137"/>
    </location>
</feature>
<protein>
    <submittedName>
        <fullName evidence="2">DMSO reductase</fullName>
    </submittedName>
</protein>
<keyword evidence="1" id="KW-1133">Transmembrane helix</keyword>
<evidence type="ECO:0000313" key="2">
    <source>
        <dbReference type="EMBL" id="RDB69522.1"/>
    </source>
</evidence>
<sequence length="315" mass="32893">MDLALLQMPMVLFTTLVPMASGAFIGLALAFLTSRFSKERLARIDRWTLLPMAILAVGYIASFVALSSPQYSMSLFQGVDIAPLSFVGIAGMLFIALAVVYWIIAMTGNLDERPRKVFATVVGAASLLLSLSIGVMYMGSAVLTWNSPLVPLGIIGFCIAGGVPLGVLVVALAGGMPEARLTRLPTVALVTAFIGVVAAIVAVSAQLLFAQSTFNAFFPGSDVLPGSWVYLVISIVGFVVMLATLRATLMPGGRNVAAMGRTAGAAAAIPLRDREDVDADAPVGVRSAIPLLVAGNAAVLIGIFVARLMFYALQV</sequence>
<dbReference type="GO" id="GO:0009390">
    <property type="term" value="C:dimethyl sulfoxide reductase complex"/>
    <property type="evidence" value="ECO:0007669"/>
    <property type="project" value="TreeGrafter"/>
</dbReference>
<dbReference type="Proteomes" id="UP000253970">
    <property type="component" value="Unassembled WGS sequence"/>
</dbReference>
<dbReference type="GO" id="GO:0005886">
    <property type="term" value="C:plasma membrane"/>
    <property type="evidence" value="ECO:0007669"/>
    <property type="project" value="TreeGrafter"/>
</dbReference>
<keyword evidence="1" id="KW-0472">Membrane</keyword>
<reference evidence="2 3" key="1">
    <citation type="journal article" date="2018" name="Elife">
        <title>Discovery and characterization of a prevalent human gut bacterial enzyme sufficient for the inactivation of a family of plant toxins.</title>
        <authorList>
            <person name="Koppel N."/>
            <person name="Bisanz J.E."/>
            <person name="Pandelia M.E."/>
            <person name="Turnbaugh P.J."/>
            <person name="Balskus E.P."/>
        </authorList>
    </citation>
    <scope>NUCLEOTIDE SEQUENCE [LARGE SCALE GENOMIC DNA]</scope>
    <source>
        <strain evidence="2 3">W1 BHI 6</strain>
    </source>
</reference>
<feature type="transmembrane region" description="Helical" evidence="1">
    <location>
        <begin position="12"/>
        <end position="32"/>
    </location>
</feature>
<dbReference type="AlphaFoldDB" id="A0A369MCN9"/>
<dbReference type="EMBL" id="PPTU01000013">
    <property type="protein sequence ID" value="RDB69522.1"/>
    <property type="molecule type" value="Genomic_DNA"/>
</dbReference>
<keyword evidence="1" id="KW-0812">Transmembrane</keyword>
<gene>
    <name evidence="2" type="ORF">C1875_09265</name>
</gene>
<feature type="transmembrane region" description="Helical" evidence="1">
    <location>
        <begin position="186"/>
        <end position="208"/>
    </location>
</feature>
<dbReference type="PANTHER" id="PTHR38095:SF2">
    <property type="entry name" value="ANAEROBIC DIMETHYL SULFOXIDE REDUCTASE CHAIN C"/>
    <property type="match status" value="1"/>
</dbReference>
<organism evidence="2 3">
    <name type="scientific">Eggerthella lenta</name>
    <name type="common">Eubacterium lentum</name>
    <dbReference type="NCBI Taxonomy" id="84112"/>
    <lineage>
        <taxon>Bacteria</taxon>
        <taxon>Bacillati</taxon>
        <taxon>Actinomycetota</taxon>
        <taxon>Coriobacteriia</taxon>
        <taxon>Eggerthellales</taxon>
        <taxon>Eggerthellaceae</taxon>
        <taxon>Eggerthella</taxon>
    </lineage>
</organism>
<name>A0A369MCN9_EGGLN</name>
<proteinExistence type="predicted"/>
<dbReference type="RefSeq" id="WP_114534040.1">
    <property type="nucleotide sequence ID" value="NZ_JADNER010000031.1"/>
</dbReference>
<feature type="transmembrane region" description="Helical" evidence="1">
    <location>
        <begin position="86"/>
        <end position="105"/>
    </location>
</feature>
<dbReference type="GO" id="GO:0009389">
    <property type="term" value="F:dimethyl sulfoxide reductase activity"/>
    <property type="evidence" value="ECO:0007669"/>
    <property type="project" value="TreeGrafter"/>
</dbReference>
<feature type="transmembrane region" description="Helical" evidence="1">
    <location>
        <begin position="228"/>
        <end position="249"/>
    </location>
</feature>
<feature type="transmembrane region" description="Helical" evidence="1">
    <location>
        <begin position="44"/>
        <end position="66"/>
    </location>
</feature>
<comment type="caution">
    <text evidence="2">The sequence shown here is derived from an EMBL/GenBank/DDBJ whole genome shotgun (WGS) entry which is preliminary data.</text>
</comment>
<dbReference type="PANTHER" id="PTHR38095">
    <property type="entry name" value="ANAEROBIC DIMETHYL SULFOXIDE REDUCTASE CHAIN YNFH"/>
    <property type="match status" value="1"/>
</dbReference>